<reference evidence="4 5" key="1">
    <citation type="submission" date="2019-08" db="EMBL/GenBank/DDBJ databases">
        <title>Bacillus genomes from the desert of Cuatro Cienegas, Coahuila.</title>
        <authorList>
            <person name="Olmedo-Alvarez G."/>
        </authorList>
    </citation>
    <scope>NUCLEOTIDE SEQUENCE [LARGE SCALE GENOMIC DNA]</scope>
    <source>
        <strain evidence="4 5">CH28_1T</strain>
    </source>
</reference>
<evidence type="ECO:0000313" key="5">
    <source>
        <dbReference type="Proteomes" id="UP000322524"/>
    </source>
</evidence>
<name>A0A5D4T7U0_9BACI</name>
<keyword evidence="1" id="KW-0175">Coiled coil</keyword>
<feature type="coiled-coil region" evidence="1">
    <location>
        <begin position="27"/>
        <end position="61"/>
    </location>
</feature>
<accession>A0A5D4T7U0</accession>
<organism evidence="4 5">
    <name type="scientific">Sutcliffiella horikoshii</name>
    <dbReference type="NCBI Taxonomy" id="79883"/>
    <lineage>
        <taxon>Bacteria</taxon>
        <taxon>Bacillati</taxon>
        <taxon>Bacillota</taxon>
        <taxon>Bacilli</taxon>
        <taxon>Bacillales</taxon>
        <taxon>Bacillaceae</taxon>
        <taxon>Sutcliffiella</taxon>
    </lineage>
</organism>
<evidence type="ECO:0000256" key="2">
    <source>
        <dbReference type="SAM" id="MobiDB-lite"/>
    </source>
</evidence>
<gene>
    <name evidence="4" type="ORF">FZC76_01395</name>
</gene>
<dbReference type="Proteomes" id="UP000322524">
    <property type="component" value="Unassembled WGS sequence"/>
</dbReference>
<dbReference type="OrthoDB" id="1708317at2"/>
<sequence length="158" mass="18586">MLIIFTIVNFALILLAIFFIILLFIKISKVQQLEQEYRTLLQEAEDTITSYVLELKEENSSFLQKLSNTNPDNSQLDKQESFDTRENEITEEDLKNLLTQENVKKDDIETLIVERPFEEWNYKDQVKHLSEKGLSSSEIAKKLNKGKTEIELLLKFRQ</sequence>
<dbReference type="AlphaFoldDB" id="A0A5D4T7U0"/>
<feature type="transmembrane region" description="Helical" evidence="3">
    <location>
        <begin position="6"/>
        <end position="25"/>
    </location>
</feature>
<feature type="compositionally biased region" description="Basic and acidic residues" evidence="2">
    <location>
        <begin position="75"/>
        <end position="86"/>
    </location>
</feature>
<keyword evidence="3" id="KW-0812">Transmembrane</keyword>
<protein>
    <submittedName>
        <fullName evidence="4">Uncharacterized protein</fullName>
    </submittedName>
</protein>
<dbReference type="RefSeq" id="WP_148986476.1">
    <property type="nucleotide sequence ID" value="NZ_VTEV01000001.1"/>
</dbReference>
<keyword evidence="3" id="KW-0472">Membrane</keyword>
<comment type="caution">
    <text evidence="4">The sequence shown here is derived from an EMBL/GenBank/DDBJ whole genome shotgun (WGS) entry which is preliminary data.</text>
</comment>
<feature type="region of interest" description="Disordered" evidence="2">
    <location>
        <begin position="66"/>
        <end position="86"/>
    </location>
</feature>
<evidence type="ECO:0000256" key="3">
    <source>
        <dbReference type="SAM" id="Phobius"/>
    </source>
</evidence>
<evidence type="ECO:0000256" key="1">
    <source>
        <dbReference type="SAM" id="Coils"/>
    </source>
</evidence>
<dbReference type="EMBL" id="VTEV01000001">
    <property type="protein sequence ID" value="TYS70572.1"/>
    <property type="molecule type" value="Genomic_DNA"/>
</dbReference>
<proteinExistence type="predicted"/>
<keyword evidence="3" id="KW-1133">Transmembrane helix</keyword>
<evidence type="ECO:0000313" key="4">
    <source>
        <dbReference type="EMBL" id="TYS70572.1"/>
    </source>
</evidence>